<name>A0A2K0THL6_9HYPO</name>
<dbReference type="InterPro" id="IPR050645">
    <property type="entry name" value="Histidine_acid_phosphatase"/>
</dbReference>
<feature type="compositionally biased region" description="Polar residues" evidence="4">
    <location>
        <begin position="354"/>
        <end position="367"/>
    </location>
</feature>
<sequence length="533" mass="58991">MTTLQPRPPYSDAELQQLYPPRLHLQQVQILLRHGERTPINARFTNTGLPAYWPYCNAVRHLRSAVLAPSGPGADSGLGSGSSFTELQWRRRLETFGADDAAIPATGPNDSHKIETDGICDFGMLTDRGRETTYALGSRLRKLYVDHLDFLPASVHDANFLYLRATPIPRALESMQQAFLGLYPPHTRAPDFPPLTIISRSPADETLFPNDGNCRRFAALSRAFANRAAERWNDSPEMAYLTKKLGKYMPEESPRVAVDARPRLSGLMDTVNSTLAHGPATRLPKDFYDPKARAIMEKIGVEEWYAGYKESEEYRTLGIGALLGDVTARMVSSAERNISTPDEAFVQAPGQGKLEQQAQKNQRSRSVLDTEGDGFRFGLSGCHDTTLAGVLASLGAFETDNWPPFTSHIAIELFRDSENTTTTPSSSSSSWLPSFLRPTSSSSSIGRTPTPNLTDKQLTSMQGYFVRLRYNDEPVTIPGCKVPGNHLPGDESFCTLAAFKAIVDKFTPRDWKQQCRMNTKAPAFPQKPEPAGF</sequence>
<dbReference type="SUPFAM" id="SSF53254">
    <property type="entry name" value="Phosphoglycerate mutase-like"/>
    <property type="match status" value="1"/>
</dbReference>
<dbReference type="InterPro" id="IPR029033">
    <property type="entry name" value="His_PPase_superfam"/>
</dbReference>
<protein>
    <recommendedName>
        <fullName evidence="2">3-phytase</fullName>
        <ecNumber evidence="2">3.1.3.8</ecNumber>
    </recommendedName>
</protein>
<dbReference type="EMBL" id="MTYH01000027">
    <property type="protein sequence ID" value="PNP45016.1"/>
    <property type="molecule type" value="Genomic_DNA"/>
</dbReference>
<feature type="region of interest" description="Disordered" evidence="4">
    <location>
        <begin position="419"/>
        <end position="456"/>
    </location>
</feature>
<evidence type="ECO:0000256" key="2">
    <source>
        <dbReference type="ARBA" id="ARBA00012632"/>
    </source>
</evidence>
<accession>A0A2K0THL6</accession>
<feature type="region of interest" description="Disordered" evidence="4">
    <location>
        <begin position="348"/>
        <end position="367"/>
    </location>
</feature>
<evidence type="ECO:0000256" key="1">
    <source>
        <dbReference type="ARBA" id="ARBA00005375"/>
    </source>
</evidence>
<dbReference type="EC" id="3.1.3.8" evidence="2"/>
<dbReference type="PANTHER" id="PTHR11567">
    <property type="entry name" value="ACID PHOSPHATASE-RELATED"/>
    <property type="match status" value="1"/>
</dbReference>
<evidence type="ECO:0000313" key="6">
    <source>
        <dbReference type="Proteomes" id="UP000236546"/>
    </source>
</evidence>
<dbReference type="PANTHER" id="PTHR11567:SF110">
    <property type="entry name" value="2-PHOSPHOXYLOSE PHOSPHATASE 1"/>
    <property type="match status" value="1"/>
</dbReference>
<dbReference type="InterPro" id="IPR033379">
    <property type="entry name" value="Acid_Pase_AS"/>
</dbReference>
<feature type="compositionally biased region" description="Low complexity" evidence="4">
    <location>
        <begin position="420"/>
        <end position="430"/>
    </location>
</feature>
<dbReference type="Proteomes" id="UP000236546">
    <property type="component" value="Unassembled WGS sequence"/>
</dbReference>
<proteinExistence type="inferred from homology"/>
<dbReference type="OrthoDB" id="10257284at2759"/>
<dbReference type="InterPro" id="IPR000560">
    <property type="entry name" value="His_Pase_clade-2"/>
</dbReference>
<evidence type="ECO:0000313" key="5">
    <source>
        <dbReference type="EMBL" id="PNP45016.1"/>
    </source>
</evidence>
<comment type="similarity">
    <text evidence="1">Belongs to the histidine acid phosphatase family.</text>
</comment>
<dbReference type="AlphaFoldDB" id="A0A2K0THL6"/>
<dbReference type="Pfam" id="PF00328">
    <property type="entry name" value="His_Phos_2"/>
    <property type="match status" value="1"/>
</dbReference>
<comment type="caution">
    <text evidence="5">The sequence shown here is derived from an EMBL/GenBank/DDBJ whole genome shotgun (WGS) entry which is preliminary data.</text>
</comment>
<gene>
    <name evidence="5" type="ORF">TGAMA5MH_03431</name>
</gene>
<evidence type="ECO:0000256" key="4">
    <source>
        <dbReference type="SAM" id="MobiDB-lite"/>
    </source>
</evidence>
<dbReference type="Gene3D" id="3.40.50.1240">
    <property type="entry name" value="Phosphoglycerate mutase-like"/>
    <property type="match status" value="1"/>
</dbReference>
<feature type="compositionally biased region" description="Polar residues" evidence="4">
    <location>
        <begin position="445"/>
        <end position="456"/>
    </location>
</feature>
<keyword evidence="3" id="KW-0378">Hydrolase</keyword>
<dbReference type="CDD" id="cd07061">
    <property type="entry name" value="HP_HAP_like"/>
    <property type="match status" value="1"/>
</dbReference>
<dbReference type="PROSITE" id="PS00616">
    <property type="entry name" value="HIS_ACID_PHOSPHAT_1"/>
    <property type="match status" value="1"/>
</dbReference>
<evidence type="ECO:0000256" key="3">
    <source>
        <dbReference type="ARBA" id="ARBA00022801"/>
    </source>
</evidence>
<dbReference type="GO" id="GO:0016158">
    <property type="term" value="F:inositol hexakisphosphate 3-phosphatase activity"/>
    <property type="evidence" value="ECO:0007669"/>
    <property type="project" value="UniProtKB-EC"/>
</dbReference>
<reference evidence="5 6" key="1">
    <citation type="submission" date="2017-02" db="EMBL/GenBank/DDBJ databases">
        <title>Genomes of Trichoderma spp. with biocontrol activity.</title>
        <authorList>
            <person name="Gardiner D."/>
            <person name="Kazan K."/>
            <person name="Vos C."/>
            <person name="Harvey P."/>
        </authorList>
    </citation>
    <scope>NUCLEOTIDE SEQUENCE [LARGE SCALE GENOMIC DNA]</scope>
    <source>
        <strain evidence="5 6">A5MH</strain>
    </source>
</reference>
<organism evidence="5 6">
    <name type="scientific">Trichoderma gamsii</name>
    <dbReference type="NCBI Taxonomy" id="398673"/>
    <lineage>
        <taxon>Eukaryota</taxon>
        <taxon>Fungi</taxon>
        <taxon>Dikarya</taxon>
        <taxon>Ascomycota</taxon>
        <taxon>Pezizomycotina</taxon>
        <taxon>Sordariomycetes</taxon>
        <taxon>Hypocreomycetidae</taxon>
        <taxon>Hypocreales</taxon>
        <taxon>Hypocreaceae</taxon>
        <taxon>Trichoderma</taxon>
    </lineage>
</organism>